<accession>A0A182NP79</accession>
<dbReference type="Gene3D" id="2.60.120.290">
    <property type="entry name" value="Spermadhesin, CUB domain"/>
    <property type="match status" value="1"/>
</dbReference>
<dbReference type="GO" id="GO:0005886">
    <property type="term" value="C:plasma membrane"/>
    <property type="evidence" value="ECO:0007669"/>
    <property type="project" value="TreeGrafter"/>
</dbReference>
<dbReference type="Proteomes" id="UP000075884">
    <property type="component" value="Unassembled WGS sequence"/>
</dbReference>
<reference evidence="5" key="1">
    <citation type="submission" date="2013-03" db="EMBL/GenBank/DDBJ databases">
        <title>The Genome Sequence of Anopheles dirus WRAIR2.</title>
        <authorList>
            <consortium name="The Broad Institute Genomics Platform"/>
            <person name="Neafsey D.E."/>
            <person name="Walton C."/>
            <person name="Walker B."/>
            <person name="Young S.K."/>
            <person name="Zeng Q."/>
            <person name="Gargeya S."/>
            <person name="Fitzgerald M."/>
            <person name="Haas B."/>
            <person name="Abouelleil A."/>
            <person name="Allen A.W."/>
            <person name="Alvarado L."/>
            <person name="Arachchi H.M."/>
            <person name="Berlin A.M."/>
            <person name="Chapman S.B."/>
            <person name="Gainer-Dewar J."/>
            <person name="Goldberg J."/>
            <person name="Griggs A."/>
            <person name="Gujja S."/>
            <person name="Hansen M."/>
            <person name="Howarth C."/>
            <person name="Imamovic A."/>
            <person name="Ireland A."/>
            <person name="Larimer J."/>
            <person name="McCowan C."/>
            <person name="Murphy C."/>
            <person name="Pearson M."/>
            <person name="Poon T.W."/>
            <person name="Priest M."/>
            <person name="Roberts A."/>
            <person name="Saif S."/>
            <person name="Shea T."/>
            <person name="Sisk P."/>
            <person name="Sykes S."/>
            <person name="Wortman J."/>
            <person name="Nusbaum C."/>
            <person name="Birren B."/>
        </authorList>
    </citation>
    <scope>NUCLEOTIDE SEQUENCE [LARGE SCALE GENOMIC DNA]</scope>
    <source>
        <strain evidence="5">WRAIR2</strain>
    </source>
</reference>
<evidence type="ECO:0000256" key="1">
    <source>
        <dbReference type="ARBA" id="ARBA00023157"/>
    </source>
</evidence>
<organism evidence="4 5">
    <name type="scientific">Anopheles dirus</name>
    <dbReference type="NCBI Taxonomy" id="7168"/>
    <lineage>
        <taxon>Eukaryota</taxon>
        <taxon>Metazoa</taxon>
        <taxon>Ecdysozoa</taxon>
        <taxon>Arthropoda</taxon>
        <taxon>Hexapoda</taxon>
        <taxon>Insecta</taxon>
        <taxon>Pterygota</taxon>
        <taxon>Neoptera</taxon>
        <taxon>Endopterygota</taxon>
        <taxon>Diptera</taxon>
        <taxon>Nematocera</taxon>
        <taxon>Culicoidea</taxon>
        <taxon>Culicidae</taxon>
        <taxon>Anophelinae</taxon>
        <taxon>Anopheles</taxon>
    </lineage>
</organism>
<dbReference type="STRING" id="7168.A0A182NP79"/>
<dbReference type="AlphaFoldDB" id="A0A182NP79"/>
<evidence type="ECO:0000313" key="4">
    <source>
        <dbReference type="EnsemblMetazoa" id="ADIR009464-PA"/>
    </source>
</evidence>
<keyword evidence="1 2" id="KW-1015">Disulfide bond</keyword>
<sequence length="167" mass="18907">CNRTLHGEAGRTYELQIQNPGGAYPFVCHLNFTATGGLYGDIVQLNLAKFSLGKFVENFHDLKQHGECTEGFMTISEQGLPNLDGRWCGTASGYTIYYSETRSVNVTLRLDKLPQASSSVTNGFEFRLIYKFLRHSDAKLRNDNRIWNGDLAPGSYCNRNFYDCDKR</sequence>
<dbReference type="EnsemblMetazoa" id="ADIR009464-RA">
    <property type="protein sequence ID" value="ADIR009464-PA"/>
    <property type="gene ID" value="ADIR009464"/>
</dbReference>
<comment type="caution">
    <text evidence="2">Lacks conserved residue(s) required for the propagation of feature annotation.</text>
</comment>
<dbReference type="InterPro" id="IPR053207">
    <property type="entry name" value="Non-NMDA_GluR_Accessory"/>
</dbReference>
<name>A0A182NP79_9DIPT</name>
<dbReference type="InterPro" id="IPR000859">
    <property type="entry name" value="CUB_dom"/>
</dbReference>
<dbReference type="PROSITE" id="PS01180">
    <property type="entry name" value="CUB"/>
    <property type="match status" value="1"/>
</dbReference>
<evidence type="ECO:0000256" key="2">
    <source>
        <dbReference type="PROSITE-ProRule" id="PRU00059"/>
    </source>
</evidence>
<dbReference type="InterPro" id="IPR035914">
    <property type="entry name" value="Sperma_CUB_dom_sf"/>
</dbReference>
<keyword evidence="5" id="KW-1185">Reference proteome</keyword>
<proteinExistence type="predicted"/>
<reference evidence="4" key="2">
    <citation type="submission" date="2020-05" db="UniProtKB">
        <authorList>
            <consortium name="EnsemblMetazoa"/>
        </authorList>
    </citation>
    <scope>IDENTIFICATION</scope>
    <source>
        <strain evidence="4">WRAIR2</strain>
    </source>
</reference>
<dbReference type="PANTHER" id="PTHR47537">
    <property type="entry name" value="CUBILIN"/>
    <property type="match status" value="1"/>
</dbReference>
<evidence type="ECO:0000259" key="3">
    <source>
        <dbReference type="PROSITE" id="PS01180"/>
    </source>
</evidence>
<protein>
    <submittedName>
        <fullName evidence="4">CUB domain-containing protein</fullName>
    </submittedName>
</protein>
<feature type="domain" description="CUB" evidence="3">
    <location>
        <begin position="1"/>
        <end position="131"/>
    </location>
</feature>
<dbReference type="VEuPathDB" id="VectorBase:ADIR009464"/>
<evidence type="ECO:0000313" key="5">
    <source>
        <dbReference type="Proteomes" id="UP000075884"/>
    </source>
</evidence>
<dbReference type="PANTHER" id="PTHR47537:SF3">
    <property type="entry name" value="CUB DOMAIN-CONTAINING PROTEIN"/>
    <property type="match status" value="1"/>
</dbReference>
<feature type="disulfide bond" evidence="2">
    <location>
        <begin position="1"/>
        <end position="28"/>
    </location>
</feature>